<dbReference type="EMBL" id="CP021558">
    <property type="protein sequence ID" value="AUE03775.1"/>
    <property type="molecule type" value="Genomic_DNA"/>
</dbReference>
<proteinExistence type="predicted"/>
<protein>
    <submittedName>
        <fullName evidence="2">Sensory transduction protein kinase</fullName>
    </submittedName>
</protein>
<dbReference type="Proteomes" id="UP001219009">
    <property type="component" value="Chromosome"/>
</dbReference>
<sequence>MSERDQHTSRERKRLRDKRSAKTIVVFSVMVFTIMTLTMMLTAGATMVLIRCGGI</sequence>
<dbReference type="EMBL" id="CP118083">
    <property type="protein sequence ID" value="WEB54378.1"/>
    <property type="molecule type" value="Genomic_DNA"/>
</dbReference>
<keyword evidence="2" id="KW-0418">Kinase</keyword>
<evidence type="ECO:0000313" key="3">
    <source>
        <dbReference type="EMBL" id="AUE19167.1"/>
    </source>
</evidence>
<evidence type="ECO:0000313" key="2">
    <source>
        <dbReference type="EMBL" id="AUE03775.1"/>
    </source>
</evidence>
<keyword evidence="1" id="KW-0812">Transmembrane</keyword>
<evidence type="ECO:0000313" key="6">
    <source>
        <dbReference type="Proteomes" id="UP000232496"/>
    </source>
</evidence>
<accession>A0A133KYB1</accession>
<evidence type="ECO:0000313" key="5">
    <source>
        <dbReference type="Proteomes" id="UP000232491"/>
    </source>
</evidence>
<keyword evidence="1" id="KW-1133">Transmembrane helix</keyword>
<reference evidence="2 5" key="1">
    <citation type="submission" date="2017-05" db="EMBL/GenBank/DDBJ databases">
        <title>Comparative genomics and methylome analysis of the gut commensal Bifidobacterium breve.</title>
        <authorList>
            <person name="Bottacini F."/>
            <person name="Morrissey R."/>
            <person name="Roberts R.J."/>
            <person name="James K."/>
            <person name="van Breen J."/>
            <person name="Egan M."/>
            <person name="Lambert J."/>
            <person name="van Limpt K."/>
            <person name="Stanton C."/>
            <person name="Knol J."/>
            <person name="O' Connell Motherway M."/>
            <person name="van Sinderen D."/>
        </authorList>
    </citation>
    <scope>NUCLEOTIDE SEQUENCE [LARGE SCALE GENOMIC DNA]</scope>
    <source>
        <strain evidence="2 5">215W447a</strain>
        <strain evidence="3 6">DRBB29</strain>
    </source>
</reference>
<organism evidence="2 5">
    <name type="scientific">Bifidobacterium breve</name>
    <dbReference type="NCBI Taxonomy" id="1685"/>
    <lineage>
        <taxon>Bacteria</taxon>
        <taxon>Bacillati</taxon>
        <taxon>Actinomycetota</taxon>
        <taxon>Actinomycetes</taxon>
        <taxon>Bifidobacteriales</taxon>
        <taxon>Bifidobacteriaceae</taxon>
        <taxon>Bifidobacterium</taxon>
    </lineage>
</organism>
<name>A0A133KYB1_BIFBR</name>
<keyword evidence="1" id="KW-0472">Membrane</keyword>
<gene>
    <name evidence="2" type="ORF">BB215W447A_1771</name>
    <name evidence="3" type="ORF">DRBB29_1631</name>
    <name evidence="4" type="ORF">PUW55_09295</name>
</gene>
<feature type="transmembrane region" description="Helical" evidence="1">
    <location>
        <begin position="21"/>
        <end position="50"/>
    </location>
</feature>
<evidence type="ECO:0000313" key="4">
    <source>
        <dbReference type="EMBL" id="WEB54378.1"/>
    </source>
</evidence>
<reference evidence="4" key="2">
    <citation type="submission" date="2023-02" db="EMBL/GenBank/DDBJ databases">
        <authorList>
            <person name="Whidbey C."/>
        </authorList>
    </citation>
    <scope>NUCLEOTIDE SEQUENCE</scope>
    <source>
        <strain evidence="4">VSI11</strain>
    </source>
</reference>
<dbReference type="GO" id="GO:0016301">
    <property type="term" value="F:kinase activity"/>
    <property type="evidence" value="ECO:0007669"/>
    <property type="project" value="UniProtKB-KW"/>
</dbReference>
<dbReference type="AlphaFoldDB" id="A0A133KYB1"/>
<evidence type="ECO:0000256" key="1">
    <source>
        <dbReference type="SAM" id="Phobius"/>
    </source>
</evidence>
<dbReference type="Proteomes" id="UP000232496">
    <property type="component" value="Chromosome"/>
</dbReference>
<dbReference type="Proteomes" id="UP000232491">
    <property type="component" value="Chromosome"/>
</dbReference>
<dbReference type="RefSeq" id="WP_021649725.1">
    <property type="nucleotide sequence ID" value="NZ_BAABSL010000001.1"/>
</dbReference>
<keyword evidence="2" id="KW-0808">Transferase</keyword>
<dbReference type="EMBL" id="CP023198">
    <property type="protein sequence ID" value="AUE19167.1"/>
    <property type="molecule type" value="Genomic_DNA"/>
</dbReference>